<protein>
    <submittedName>
        <fullName evidence="1">Uncharacterized protein</fullName>
    </submittedName>
</protein>
<comment type="caution">
    <text evidence="1">The sequence shown here is derived from an EMBL/GenBank/DDBJ whole genome shotgun (WGS) entry which is preliminary data.</text>
</comment>
<proteinExistence type="predicted"/>
<dbReference type="EMBL" id="MNCJ02000320">
    <property type="protein sequence ID" value="KAF5807790.1"/>
    <property type="molecule type" value="Genomic_DNA"/>
</dbReference>
<evidence type="ECO:0000313" key="1">
    <source>
        <dbReference type="EMBL" id="KAF5807790.1"/>
    </source>
</evidence>
<keyword evidence="2" id="KW-1185">Reference proteome</keyword>
<dbReference type="AlphaFoldDB" id="A0A9K3J4J8"/>
<dbReference type="Gramene" id="mRNA:HanXRQr2_Chr05g0237571">
    <property type="protein sequence ID" value="CDS:HanXRQr2_Chr05g0237571.1"/>
    <property type="gene ID" value="HanXRQr2_Chr05g0237571"/>
</dbReference>
<organism evidence="1 2">
    <name type="scientific">Helianthus annuus</name>
    <name type="common">Common sunflower</name>
    <dbReference type="NCBI Taxonomy" id="4232"/>
    <lineage>
        <taxon>Eukaryota</taxon>
        <taxon>Viridiplantae</taxon>
        <taxon>Streptophyta</taxon>
        <taxon>Embryophyta</taxon>
        <taxon>Tracheophyta</taxon>
        <taxon>Spermatophyta</taxon>
        <taxon>Magnoliopsida</taxon>
        <taxon>eudicotyledons</taxon>
        <taxon>Gunneridae</taxon>
        <taxon>Pentapetalae</taxon>
        <taxon>asterids</taxon>
        <taxon>campanulids</taxon>
        <taxon>Asterales</taxon>
        <taxon>Asteraceae</taxon>
        <taxon>Asteroideae</taxon>
        <taxon>Heliantheae alliance</taxon>
        <taxon>Heliantheae</taxon>
        <taxon>Helianthus</taxon>
    </lineage>
</organism>
<dbReference type="Proteomes" id="UP000215914">
    <property type="component" value="Unassembled WGS sequence"/>
</dbReference>
<reference evidence="1" key="2">
    <citation type="submission" date="2020-06" db="EMBL/GenBank/DDBJ databases">
        <title>Helianthus annuus Genome sequencing and assembly Release 2.</title>
        <authorList>
            <person name="Gouzy J."/>
            <person name="Langlade N."/>
            <person name="Munos S."/>
        </authorList>
    </citation>
    <scope>NUCLEOTIDE SEQUENCE</scope>
    <source>
        <tissue evidence="1">Leaves</tissue>
    </source>
</reference>
<reference evidence="1" key="1">
    <citation type="journal article" date="2017" name="Nature">
        <title>The sunflower genome provides insights into oil metabolism, flowering and Asterid evolution.</title>
        <authorList>
            <person name="Badouin H."/>
            <person name="Gouzy J."/>
            <person name="Grassa C.J."/>
            <person name="Murat F."/>
            <person name="Staton S.E."/>
            <person name="Cottret L."/>
            <person name="Lelandais-Briere C."/>
            <person name="Owens G.L."/>
            <person name="Carrere S."/>
            <person name="Mayjonade B."/>
            <person name="Legrand L."/>
            <person name="Gill N."/>
            <person name="Kane N.C."/>
            <person name="Bowers J.E."/>
            <person name="Hubner S."/>
            <person name="Bellec A."/>
            <person name="Berard A."/>
            <person name="Berges H."/>
            <person name="Blanchet N."/>
            <person name="Boniface M.C."/>
            <person name="Brunel D."/>
            <person name="Catrice O."/>
            <person name="Chaidir N."/>
            <person name="Claudel C."/>
            <person name="Donnadieu C."/>
            <person name="Faraut T."/>
            <person name="Fievet G."/>
            <person name="Helmstetter N."/>
            <person name="King M."/>
            <person name="Knapp S.J."/>
            <person name="Lai Z."/>
            <person name="Le Paslier M.C."/>
            <person name="Lippi Y."/>
            <person name="Lorenzon L."/>
            <person name="Mandel J.R."/>
            <person name="Marage G."/>
            <person name="Marchand G."/>
            <person name="Marquand E."/>
            <person name="Bret-Mestries E."/>
            <person name="Morien E."/>
            <person name="Nambeesan S."/>
            <person name="Nguyen T."/>
            <person name="Pegot-Espagnet P."/>
            <person name="Pouilly N."/>
            <person name="Raftis F."/>
            <person name="Sallet E."/>
            <person name="Schiex T."/>
            <person name="Thomas J."/>
            <person name="Vandecasteele C."/>
            <person name="Vares D."/>
            <person name="Vear F."/>
            <person name="Vautrin S."/>
            <person name="Crespi M."/>
            <person name="Mangin B."/>
            <person name="Burke J.M."/>
            <person name="Salse J."/>
            <person name="Munos S."/>
            <person name="Vincourt P."/>
            <person name="Rieseberg L.H."/>
            <person name="Langlade N.B."/>
        </authorList>
    </citation>
    <scope>NUCLEOTIDE SEQUENCE</scope>
    <source>
        <tissue evidence="1">Leaves</tissue>
    </source>
</reference>
<name>A0A9K3J4J8_HELAN</name>
<accession>A0A9K3J4J8</accession>
<gene>
    <name evidence="1" type="ORF">HanXRQr2_Chr05g0237571</name>
</gene>
<sequence length="112" mass="13368">MYFKIIIIYAKQKIQRMIFTYKQKMPYKQVTYNIKFIQPYQCEKKQYLNTHNHRTINCGHRQGWCSVADTRQYQHGTRPHTKLLTTLSLQLNNTHTHGGSNQSSYSIIQENT</sequence>
<evidence type="ECO:0000313" key="2">
    <source>
        <dbReference type="Proteomes" id="UP000215914"/>
    </source>
</evidence>